<evidence type="ECO:0000256" key="2">
    <source>
        <dbReference type="ARBA" id="ARBA00022617"/>
    </source>
</evidence>
<evidence type="ECO:0000256" key="3">
    <source>
        <dbReference type="ARBA" id="ARBA00022723"/>
    </source>
</evidence>
<evidence type="ECO:0000313" key="9">
    <source>
        <dbReference type="Proteomes" id="UP000243924"/>
    </source>
</evidence>
<dbReference type="GO" id="GO:0005506">
    <property type="term" value="F:iron ion binding"/>
    <property type="evidence" value="ECO:0007669"/>
    <property type="project" value="InterPro"/>
</dbReference>
<organism evidence="8 9">
    <name type="scientific">Halopseudomonas salegens</name>
    <dbReference type="NCBI Taxonomy" id="1434072"/>
    <lineage>
        <taxon>Bacteria</taxon>
        <taxon>Pseudomonadati</taxon>
        <taxon>Pseudomonadota</taxon>
        <taxon>Gammaproteobacteria</taxon>
        <taxon>Pseudomonadales</taxon>
        <taxon>Pseudomonadaceae</taxon>
        <taxon>Halopseudomonas</taxon>
    </lineage>
</organism>
<keyword evidence="2 6" id="KW-0349">Heme</keyword>
<gene>
    <name evidence="8" type="ORF">SAMN05216210_2920</name>
</gene>
<evidence type="ECO:0000256" key="6">
    <source>
        <dbReference type="PROSITE-ProRule" id="PRU00433"/>
    </source>
</evidence>
<dbReference type="AlphaFoldDB" id="A0A1H2HBX0"/>
<dbReference type="PANTHER" id="PTHR40942">
    <property type="match status" value="1"/>
</dbReference>
<dbReference type="GO" id="GO:0009055">
    <property type="term" value="F:electron transfer activity"/>
    <property type="evidence" value="ECO:0007669"/>
    <property type="project" value="InterPro"/>
</dbReference>
<dbReference type="InterPro" id="IPR036909">
    <property type="entry name" value="Cyt_c-like_dom_sf"/>
</dbReference>
<evidence type="ECO:0000256" key="5">
    <source>
        <dbReference type="ARBA" id="ARBA00023004"/>
    </source>
</evidence>
<protein>
    <submittedName>
        <fullName evidence="8">Cytochrome c5</fullName>
    </submittedName>
</protein>
<keyword evidence="9" id="KW-1185">Reference proteome</keyword>
<keyword evidence="5 6" id="KW-0408">Iron</keyword>
<sequence>MLAAAILSAGGLPVYSRALYGFGNRGVAGLPAHNYSYDEDVKVTTVKKILAASAAMLALVAGSAFASSVDEAVAERIKPYGSVCLMGDPCADEVAATPAGNGGASGEPRSGEQVYQQFCTACHANGVLGAPVTGDADAWGERLANWNDSWEELTQSAVAGVPPGMPPRGTCGDCSDEELMESIKHMSGL</sequence>
<dbReference type="EMBL" id="LT629787">
    <property type="protein sequence ID" value="SDU29229.1"/>
    <property type="molecule type" value="Genomic_DNA"/>
</dbReference>
<reference evidence="9" key="1">
    <citation type="submission" date="2016-10" db="EMBL/GenBank/DDBJ databases">
        <authorList>
            <person name="Varghese N."/>
            <person name="Submissions S."/>
        </authorList>
    </citation>
    <scope>NUCLEOTIDE SEQUENCE [LARGE SCALE GENOMIC DNA]</scope>
    <source>
        <strain evidence="9">CECT 8338</strain>
    </source>
</reference>
<keyword evidence="4" id="KW-0249">Electron transport</keyword>
<dbReference type="Pfam" id="PF13442">
    <property type="entry name" value="Cytochrome_CBB3"/>
    <property type="match status" value="1"/>
</dbReference>
<dbReference type="STRING" id="1434072.SAMN05216210_2920"/>
<accession>A0A1H2HBX0</accession>
<keyword evidence="3 6" id="KW-0479">Metal-binding</keyword>
<dbReference type="SUPFAM" id="SSF46626">
    <property type="entry name" value="Cytochrome c"/>
    <property type="match status" value="1"/>
</dbReference>
<dbReference type="Proteomes" id="UP000243924">
    <property type="component" value="Chromosome I"/>
</dbReference>
<feature type="domain" description="Cytochrome c" evidence="7">
    <location>
        <begin position="106"/>
        <end position="189"/>
    </location>
</feature>
<evidence type="ECO:0000256" key="4">
    <source>
        <dbReference type="ARBA" id="ARBA00022982"/>
    </source>
</evidence>
<dbReference type="PANTHER" id="PTHR40942:SF4">
    <property type="entry name" value="CYTOCHROME C5"/>
    <property type="match status" value="1"/>
</dbReference>
<evidence type="ECO:0000256" key="1">
    <source>
        <dbReference type="ARBA" id="ARBA00022448"/>
    </source>
</evidence>
<evidence type="ECO:0000259" key="7">
    <source>
        <dbReference type="PROSITE" id="PS51007"/>
    </source>
</evidence>
<dbReference type="PROSITE" id="PS51007">
    <property type="entry name" value="CYTC"/>
    <property type="match status" value="1"/>
</dbReference>
<evidence type="ECO:0000313" key="8">
    <source>
        <dbReference type="EMBL" id="SDU29229.1"/>
    </source>
</evidence>
<proteinExistence type="predicted"/>
<dbReference type="PRINTS" id="PR00607">
    <property type="entry name" value="CYTCHROMECIE"/>
</dbReference>
<keyword evidence="1" id="KW-0813">Transport</keyword>
<name>A0A1H2HBX0_9GAMM</name>
<dbReference type="InterPro" id="IPR009056">
    <property type="entry name" value="Cyt_c-like_dom"/>
</dbReference>
<dbReference type="InterPro" id="IPR002323">
    <property type="entry name" value="Cyt_CIE"/>
</dbReference>
<dbReference type="GO" id="GO:0020037">
    <property type="term" value="F:heme binding"/>
    <property type="evidence" value="ECO:0007669"/>
    <property type="project" value="InterPro"/>
</dbReference>
<dbReference type="Gene3D" id="1.10.760.10">
    <property type="entry name" value="Cytochrome c-like domain"/>
    <property type="match status" value="1"/>
</dbReference>